<keyword evidence="1" id="KW-0175">Coiled coil</keyword>
<proteinExistence type="predicted"/>
<accession>A0AAV7PMA4</accession>
<evidence type="ECO:0000256" key="1">
    <source>
        <dbReference type="SAM" id="Coils"/>
    </source>
</evidence>
<gene>
    <name evidence="3" type="ORF">NDU88_007787</name>
</gene>
<evidence type="ECO:0000313" key="3">
    <source>
        <dbReference type="EMBL" id="KAJ1129417.1"/>
    </source>
</evidence>
<feature type="coiled-coil region" evidence="1">
    <location>
        <begin position="74"/>
        <end position="129"/>
    </location>
</feature>
<protein>
    <submittedName>
        <fullName evidence="3">Uncharacterized protein</fullName>
    </submittedName>
</protein>
<organism evidence="3 4">
    <name type="scientific">Pleurodeles waltl</name>
    <name type="common">Iberian ribbed newt</name>
    <dbReference type="NCBI Taxonomy" id="8319"/>
    <lineage>
        <taxon>Eukaryota</taxon>
        <taxon>Metazoa</taxon>
        <taxon>Chordata</taxon>
        <taxon>Craniata</taxon>
        <taxon>Vertebrata</taxon>
        <taxon>Euteleostomi</taxon>
        <taxon>Amphibia</taxon>
        <taxon>Batrachia</taxon>
        <taxon>Caudata</taxon>
        <taxon>Salamandroidea</taxon>
        <taxon>Salamandridae</taxon>
        <taxon>Pleurodelinae</taxon>
        <taxon>Pleurodeles</taxon>
    </lineage>
</organism>
<comment type="caution">
    <text evidence="3">The sequence shown here is derived from an EMBL/GenBank/DDBJ whole genome shotgun (WGS) entry which is preliminary data.</text>
</comment>
<feature type="compositionally biased region" description="Polar residues" evidence="2">
    <location>
        <begin position="25"/>
        <end position="45"/>
    </location>
</feature>
<keyword evidence="4" id="KW-1185">Reference proteome</keyword>
<dbReference type="AlphaFoldDB" id="A0AAV7PMA4"/>
<feature type="region of interest" description="Disordered" evidence="2">
    <location>
        <begin position="1"/>
        <end position="46"/>
    </location>
</feature>
<reference evidence="3" key="1">
    <citation type="journal article" date="2022" name="bioRxiv">
        <title>Sequencing and chromosome-scale assembly of the giantPleurodeles waltlgenome.</title>
        <authorList>
            <person name="Brown T."/>
            <person name="Elewa A."/>
            <person name="Iarovenko S."/>
            <person name="Subramanian E."/>
            <person name="Araus A.J."/>
            <person name="Petzold A."/>
            <person name="Susuki M."/>
            <person name="Suzuki K.-i.T."/>
            <person name="Hayashi T."/>
            <person name="Toyoda A."/>
            <person name="Oliveira C."/>
            <person name="Osipova E."/>
            <person name="Leigh N.D."/>
            <person name="Simon A."/>
            <person name="Yun M.H."/>
        </authorList>
    </citation>
    <scope>NUCLEOTIDE SEQUENCE</scope>
    <source>
        <strain evidence="3">20211129_DDA</strain>
        <tissue evidence="3">Liver</tissue>
    </source>
</reference>
<name>A0AAV7PMA4_PLEWA</name>
<sequence length="170" mass="18685">MADPCNNKKDASIKASKRTNHLREISSSASTVADGTSSETASGTEPGTHAFLETLFGILLTDIVILKKDIDAEINGHTREVNEMGEQVANLELTSDAPAEELDAHHCELLELQDKHAELHYQVEDLDNRCQRTNIRIKGVLLRAAVGDLEDGVFRLFHHVGPELACRKSC</sequence>
<dbReference type="EMBL" id="JANPWB010000011">
    <property type="protein sequence ID" value="KAJ1129417.1"/>
    <property type="molecule type" value="Genomic_DNA"/>
</dbReference>
<feature type="compositionally biased region" description="Basic and acidic residues" evidence="2">
    <location>
        <begin position="1"/>
        <end position="12"/>
    </location>
</feature>
<evidence type="ECO:0000256" key="2">
    <source>
        <dbReference type="SAM" id="MobiDB-lite"/>
    </source>
</evidence>
<evidence type="ECO:0000313" key="4">
    <source>
        <dbReference type="Proteomes" id="UP001066276"/>
    </source>
</evidence>
<dbReference type="Proteomes" id="UP001066276">
    <property type="component" value="Chromosome 7"/>
</dbReference>